<evidence type="ECO:0000313" key="2">
    <source>
        <dbReference type="Proteomes" id="UP000248745"/>
    </source>
</evidence>
<accession>A0A2W2AH92</accession>
<dbReference type="RefSeq" id="WP_110999964.1">
    <property type="nucleotide sequence ID" value="NZ_QKTW01000022.1"/>
</dbReference>
<protein>
    <submittedName>
        <fullName evidence="1">Uncharacterized protein</fullName>
    </submittedName>
</protein>
<dbReference type="Proteomes" id="UP000248745">
    <property type="component" value="Unassembled WGS sequence"/>
</dbReference>
<name>A0A2W2AH92_9BACT</name>
<keyword evidence="2" id="KW-1185">Reference proteome</keyword>
<organism evidence="1 2">
    <name type="scientific">Taibaiella soli</name>
    <dbReference type="NCBI Taxonomy" id="1649169"/>
    <lineage>
        <taxon>Bacteria</taxon>
        <taxon>Pseudomonadati</taxon>
        <taxon>Bacteroidota</taxon>
        <taxon>Chitinophagia</taxon>
        <taxon>Chitinophagales</taxon>
        <taxon>Chitinophagaceae</taxon>
        <taxon>Taibaiella</taxon>
    </lineage>
</organism>
<evidence type="ECO:0000313" key="1">
    <source>
        <dbReference type="EMBL" id="PZF71590.1"/>
    </source>
</evidence>
<dbReference type="AlphaFoldDB" id="A0A2W2AH92"/>
<dbReference type="EMBL" id="QKTW01000022">
    <property type="protein sequence ID" value="PZF71590.1"/>
    <property type="molecule type" value="Genomic_DNA"/>
</dbReference>
<comment type="caution">
    <text evidence="1">The sequence shown here is derived from an EMBL/GenBank/DDBJ whole genome shotgun (WGS) entry which is preliminary data.</text>
</comment>
<reference evidence="1 2" key="1">
    <citation type="submission" date="2018-06" db="EMBL/GenBank/DDBJ databases">
        <title>Mucibacter soli gen. nov., sp. nov., a new member of the family Chitinophagaceae producing mucin.</title>
        <authorList>
            <person name="Kim M.-K."/>
            <person name="Park S."/>
            <person name="Kim T.-S."/>
            <person name="Joung Y."/>
            <person name="Han J.-H."/>
            <person name="Kim S.B."/>
        </authorList>
    </citation>
    <scope>NUCLEOTIDE SEQUENCE [LARGE SCALE GENOMIC DNA]</scope>
    <source>
        <strain evidence="1 2">R1-15</strain>
    </source>
</reference>
<sequence>MIRIGAIFSFILLATTVKTFAGSKKMTFCKSGIEIKVTSKNKMWLFEWPEYRNAECGIKVYTNCTKQLSFKGRKFAIDFKFHPDSISGGVFMKIDSCFQTLTIDNSLVKLCRLRVYGHEMFIAQIYIANQIIDMTFGKREYDFAMQLLQDMRITQLSTFGGNTTTTASPK</sequence>
<gene>
    <name evidence="1" type="ORF">DN068_16070</name>
</gene>
<proteinExistence type="predicted"/>